<feature type="domain" description="Fungal-type protein kinase" evidence="2">
    <location>
        <begin position="208"/>
        <end position="277"/>
    </location>
</feature>
<feature type="region of interest" description="Disordered" evidence="1">
    <location>
        <begin position="609"/>
        <end position="721"/>
    </location>
</feature>
<dbReference type="GO" id="GO:0004672">
    <property type="term" value="F:protein kinase activity"/>
    <property type="evidence" value="ECO:0007669"/>
    <property type="project" value="InterPro"/>
</dbReference>
<accession>A0A5C2SD48</accession>
<sequence>MHKPAGEALIIISRKFFGLIDGTRLKTKLLNRHKYLCGKLDSPLAFIEHLSPPSNFDIDNERDAPALVAVFNPTEFTREKNGKYKGVPHHRVVSFVEATSKRQGGGRAQAASYAYRHLQARPDHPMVYCLVIKPQWYQVLLSSPSGIVASAQTSWDNLDLLLAYVYSHYDPRDDHFLDDDTLRWIAPAVPKAAPSWEITFQGKVYEGDVIFRGKPWGRRTTVFRATKSVGQFIFKEQYRHEKRRFKEEEVLEHIHADGDIPGVVRLKAWENVHTGGKLLHIGSGDGIRTKRRLAFYDDGEHLRNAKSVNDLLKAIYDVLEVHRTIYLRRHVLHRDMSLYNILIYPRWANVEGRNVSKDTPPFIKDVLDEFLRPLEDRTADCLMIDTDNAAILDTKNVDEDSDLLHRTGTPMYIARSVCLGRLQRNMLSLTGVAMPTLTDEAKRLYVKAYGQHRYDQFTDKNPDTFRGGKPPKRWPNPLPPFVHRPCHDAESIFWTMLAALLRVQPKSAALEPYAHPLVAELWATLYAHKIPDKPQFYRDNRNALLMTVDEDWVDYFFPEMRDVALLLFDISRHIAPEYELWTPKPPDDHLHEAMQRLILQYLVDHRDQPIPLDPDNLRPTGTEARPFEDKNKTEDTVMSTQDPDNGTCGTGSGPSAQKTSSSKAKRTRTSSSKSPVVRHTGERTSATSKSATLIVVDPKRKRASTTSPGGRRSKRIKAMSDSVIIEDCEKHED</sequence>
<dbReference type="OrthoDB" id="5569250at2759"/>
<name>A0A5C2SD48_9APHY</name>
<dbReference type="Proteomes" id="UP000313359">
    <property type="component" value="Unassembled WGS sequence"/>
</dbReference>
<dbReference type="AlphaFoldDB" id="A0A5C2SD48"/>
<dbReference type="InterPro" id="IPR040976">
    <property type="entry name" value="Pkinase_fungal"/>
</dbReference>
<gene>
    <name evidence="3" type="ORF">L227DRAFT_592819</name>
</gene>
<feature type="domain" description="Fungal-type protein kinase" evidence="2">
    <location>
        <begin position="288"/>
        <end position="497"/>
    </location>
</feature>
<evidence type="ECO:0000256" key="1">
    <source>
        <dbReference type="SAM" id="MobiDB-lite"/>
    </source>
</evidence>
<keyword evidence="4" id="KW-1185">Reference proteome</keyword>
<dbReference type="PROSITE" id="PS00109">
    <property type="entry name" value="PROTEIN_KINASE_TYR"/>
    <property type="match status" value="1"/>
</dbReference>
<organism evidence="3 4">
    <name type="scientific">Lentinus tigrinus ALCF2SS1-6</name>
    <dbReference type="NCBI Taxonomy" id="1328759"/>
    <lineage>
        <taxon>Eukaryota</taxon>
        <taxon>Fungi</taxon>
        <taxon>Dikarya</taxon>
        <taxon>Basidiomycota</taxon>
        <taxon>Agaricomycotina</taxon>
        <taxon>Agaricomycetes</taxon>
        <taxon>Polyporales</taxon>
        <taxon>Polyporaceae</taxon>
        <taxon>Lentinus</taxon>
    </lineage>
</organism>
<evidence type="ECO:0000259" key="2">
    <source>
        <dbReference type="Pfam" id="PF17667"/>
    </source>
</evidence>
<dbReference type="EMBL" id="ML122261">
    <property type="protein sequence ID" value="RPD61735.1"/>
    <property type="molecule type" value="Genomic_DNA"/>
</dbReference>
<feature type="compositionally biased region" description="Basic and acidic residues" evidence="1">
    <location>
        <begin position="625"/>
        <end position="635"/>
    </location>
</feature>
<evidence type="ECO:0000313" key="4">
    <source>
        <dbReference type="Proteomes" id="UP000313359"/>
    </source>
</evidence>
<protein>
    <recommendedName>
        <fullName evidence="2">Fungal-type protein kinase domain-containing protein</fullName>
    </recommendedName>
</protein>
<dbReference type="InterPro" id="IPR008266">
    <property type="entry name" value="Tyr_kinase_AS"/>
</dbReference>
<evidence type="ECO:0000313" key="3">
    <source>
        <dbReference type="EMBL" id="RPD61735.1"/>
    </source>
</evidence>
<reference evidence="3" key="1">
    <citation type="journal article" date="2018" name="Genome Biol. Evol.">
        <title>Genomics and development of Lentinus tigrinus, a white-rot wood-decaying mushroom with dimorphic fruiting bodies.</title>
        <authorList>
            <person name="Wu B."/>
            <person name="Xu Z."/>
            <person name="Knudson A."/>
            <person name="Carlson A."/>
            <person name="Chen N."/>
            <person name="Kovaka S."/>
            <person name="LaButti K."/>
            <person name="Lipzen A."/>
            <person name="Pennachio C."/>
            <person name="Riley R."/>
            <person name="Schakwitz W."/>
            <person name="Umezawa K."/>
            <person name="Ohm R.A."/>
            <person name="Grigoriev I.V."/>
            <person name="Nagy L.G."/>
            <person name="Gibbons J."/>
            <person name="Hibbett D."/>
        </authorList>
    </citation>
    <scope>NUCLEOTIDE SEQUENCE [LARGE SCALE GENOMIC DNA]</scope>
    <source>
        <strain evidence="3">ALCF2SS1-6</strain>
    </source>
</reference>
<dbReference type="STRING" id="1328759.A0A5C2SD48"/>
<dbReference type="Pfam" id="PF17667">
    <property type="entry name" value="Pkinase_fungal"/>
    <property type="match status" value="2"/>
</dbReference>
<proteinExistence type="predicted"/>